<dbReference type="GeneID" id="108623911"/>
<evidence type="ECO:0000256" key="4">
    <source>
        <dbReference type="ARBA" id="ARBA00022801"/>
    </source>
</evidence>
<evidence type="ECO:0000256" key="5">
    <source>
        <dbReference type="ARBA" id="ARBA00022806"/>
    </source>
</evidence>
<dbReference type="SUPFAM" id="SSF63748">
    <property type="entry name" value="Tudor/PWWP/MBT"/>
    <property type="match status" value="1"/>
</dbReference>
<dbReference type="PROSITE" id="PS51192">
    <property type="entry name" value="HELICASE_ATP_BIND_1"/>
    <property type="match status" value="1"/>
</dbReference>
<dbReference type="GO" id="GO:0016787">
    <property type="term" value="F:hydrolase activity"/>
    <property type="evidence" value="ECO:0007669"/>
    <property type="project" value="UniProtKB-KW"/>
</dbReference>
<dbReference type="CDD" id="cd20435">
    <property type="entry name" value="Tudor_TDRD12_rpt2"/>
    <property type="match status" value="1"/>
</dbReference>
<keyword evidence="4" id="KW-0378">Hydrolase</keyword>
<evidence type="ECO:0000259" key="8">
    <source>
        <dbReference type="PROSITE" id="PS51192"/>
    </source>
</evidence>
<dbReference type="PANTHER" id="PTHR22655">
    <property type="entry name" value="ATP-DEPENDENT RNA HELICASE TDRD12-RELATED"/>
    <property type="match status" value="1"/>
</dbReference>
<dbReference type="EC" id="3.6.4.13" evidence="1"/>
<keyword evidence="9" id="KW-1185">Reference proteome</keyword>
<keyword evidence="6" id="KW-0067">ATP-binding</keyword>
<dbReference type="Pfam" id="PF00270">
    <property type="entry name" value="DEAD"/>
    <property type="match status" value="1"/>
</dbReference>
<dbReference type="Gene3D" id="3.40.50.300">
    <property type="entry name" value="P-loop containing nucleotide triphosphate hydrolases"/>
    <property type="match status" value="2"/>
</dbReference>
<sequence length="996" mass="113740">MFEAVTIMIPYSAVLVKVTNVLTPYIMRIMYDTKYNDERLDFIAEKLIAKEIIFNNDTNDIEPKVGDAVIVHSKFNKRIFIPSRLCRGYISSIKDSRKLYNVMLSDYGVCIRARRDDFFLCPDDLISEEHFSFTVGLYNVLPVSAKNGSLANNKVSSVSKGWCLPAIEYTRNLISASAVIYYHRLAFDEHGKSYGEFYLTIKDRVISLSKALVSNHYAIYLDEALQTIEGPMSNGKLDVEIFNDETDLSKIPSNNLKEENKSKPVVRKETHLHHVSHKFVGHEEHVFLCGREDCKKLNSVVDAEFPTSIHMTWNKSMKSSKPKKMQSFIWPAIKEGVSVAAIGPPKSGKTLGYAFPISGCLAADSELPQGLKPSAVILCSSSQQVIEVYFLFKTFLEKYKKIKIVTAVNNKSYRSIAAEIYNGCQILISTPSVLGRFMNNNKAMLDFKYLRYLVFDSADVILDKYFNSVSRLFAKHNILCNRESGKLQLIITATNCTTQLKKFISALMKDPLICITSCLEAALFKSVSMNVCVVNSEKKNEKLLDLLGNKYLQSRTAVICRSSKEAESLRRLLSKRVETLIATENTNMFGLNEIKTYWNGCVIGSYPLLVCTDSVLSDLNITNVTNLIHYSIPSTSKTSFCFRFSVLLDNLRTESGICKVNILFDESNDVQYIYIVRMMRRVNITVPDNMLKTVELVAAALETKKRNHPICNQIKYWGFCDKQSFCEFRHKIIKCIDDPITDIQMDDEVKFRLINIHSPIHFSVRIVSYIKKATKDEIQFSNIEYMQITFKLQRFYSSSENRKTCEVINVGSIYGLEEPVGTFNRVQIIRIAKYETENPKCVDVRCLDSGLLLQNILVSKLLQMPEKLANYPVHTVELFLTGIIPPDNEYVWNNHSFDYVYQWFKEHVDDDSYIIGTVKLHLGHTMWMETLKVGTKVIGYKDLIGSSLRAELLRQNHAVENTKHINQLYKMCRDGGYSEINGRNLDTLLIEERVCP</sequence>
<accession>A0AAJ7IVP5</accession>
<dbReference type="InterPro" id="IPR011545">
    <property type="entry name" value="DEAD/DEAH_box_helicase_dom"/>
</dbReference>
<keyword evidence="3" id="KW-0547">Nucleotide-binding</keyword>
<keyword evidence="2" id="KW-0677">Repeat</keyword>
<dbReference type="SUPFAM" id="SSF52540">
    <property type="entry name" value="P-loop containing nucleoside triphosphate hydrolases"/>
    <property type="match status" value="2"/>
</dbReference>
<feature type="domain" description="Helicase ATP-binding" evidence="8">
    <location>
        <begin position="330"/>
        <end position="513"/>
    </location>
</feature>
<protein>
    <recommendedName>
        <fullName evidence="1">RNA helicase</fullName>
        <ecNumber evidence="1">3.6.4.13</ecNumber>
    </recommendedName>
</protein>
<dbReference type="Proteomes" id="UP000694925">
    <property type="component" value="Unplaced"/>
</dbReference>
<name>A0AAJ7IVP5_9HYME</name>
<organism evidence="9 10">
    <name type="scientific">Ceratina calcarata</name>
    <dbReference type="NCBI Taxonomy" id="156304"/>
    <lineage>
        <taxon>Eukaryota</taxon>
        <taxon>Metazoa</taxon>
        <taxon>Ecdysozoa</taxon>
        <taxon>Arthropoda</taxon>
        <taxon>Hexapoda</taxon>
        <taxon>Insecta</taxon>
        <taxon>Pterygota</taxon>
        <taxon>Neoptera</taxon>
        <taxon>Endopterygota</taxon>
        <taxon>Hymenoptera</taxon>
        <taxon>Apocrita</taxon>
        <taxon>Aculeata</taxon>
        <taxon>Apoidea</taxon>
        <taxon>Anthophila</taxon>
        <taxon>Apidae</taxon>
        <taxon>Ceratina</taxon>
        <taxon>Zadontomerus</taxon>
    </lineage>
</organism>
<dbReference type="AlphaFoldDB" id="A0AAJ7IVP5"/>
<dbReference type="InterPro" id="IPR027417">
    <property type="entry name" value="P-loop_NTPase"/>
</dbReference>
<evidence type="ECO:0000313" key="10">
    <source>
        <dbReference type="RefSeq" id="XP_017878258.1"/>
    </source>
</evidence>
<evidence type="ECO:0000256" key="3">
    <source>
        <dbReference type="ARBA" id="ARBA00022741"/>
    </source>
</evidence>
<keyword evidence="5 10" id="KW-0347">Helicase</keyword>
<dbReference type="PANTHER" id="PTHR22655:SF2">
    <property type="entry name" value="ATP-DEPENDENT RNA HELICASE TDRD12-RELATED"/>
    <property type="match status" value="1"/>
</dbReference>
<dbReference type="GO" id="GO:0003724">
    <property type="term" value="F:RNA helicase activity"/>
    <property type="evidence" value="ECO:0007669"/>
    <property type="project" value="UniProtKB-EC"/>
</dbReference>
<evidence type="ECO:0000256" key="7">
    <source>
        <dbReference type="ARBA" id="ARBA00047984"/>
    </source>
</evidence>
<dbReference type="Gene3D" id="2.30.30.140">
    <property type="match status" value="1"/>
</dbReference>
<dbReference type="GO" id="GO:0003676">
    <property type="term" value="F:nucleic acid binding"/>
    <property type="evidence" value="ECO:0007669"/>
    <property type="project" value="InterPro"/>
</dbReference>
<dbReference type="SMART" id="SM00487">
    <property type="entry name" value="DEXDc"/>
    <property type="match status" value="1"/>
</dbReference>
<dbReference type="GO" id="GO:0042078">
    <property type="term" value="P:germ-line stem cell division"/>
    <property type="evidence" value="ECO:0007669"/>
    <property type="project" value="TreeGrafter"/>
</dbReference>
<evidence type="ECO:0000256" key="1">
    <source>
        <dbReference type="ARBA" id="ARBA00012552"/>
    </source>
</evidence>
<comment type="catalytic activity">
    <reaction evidence="7">
        <text>ATP + H2O = ADP + phosphate + H(+)</text>
        <dbReference type="Rhea" id="RHEA:13065"/>
        <dbReference type="ChEBI" id="CHEBI:15377"/>
        <dbReference type="ChEBI" id="CHEBI:15378"/>
        <dbReference type="ChEBI" id="CHEBI:30616"/>
        <dbReference type="ChEBI" id="CHEBI:43474"/>
        <dbReference type="ChEBI" id="CHEBI:456216"/>
        <dbReference type="EC" id="3.6.4.13"/>
    </reaction>
</comment>
<reference evidence="10" key="1">
    <citation type="submission" date="2025-08" db="UniProtKB">
        <authorList>
            <consortium name="RefSeq"/>
        </authorList>
    </citation>
    <scope>IDENTIFICATION</scope>
    <source>
        <tissue evidence="10">Whole body</tissue>
    </source>
</reference>
<dbReference type="RefSeq" id="XP_017878258.1">
    <property type="nucleotide sequence ID" value="XM_018022769.2"/>
</dbReference>
<dbReference type="CTD" id="34331"/>
<proteinExistence type="predicted"/>
<gene>
    <name evidence="10" type="primary">LOC108623911</name>
</gene>
<evidence type="ECO:0000256" key="2">
    <source>
        <dbReference type="ARBA" id="ARBA00022737"/>
    </source>
</evidence>
<evidence type="ECO:0000256" key="6">
    <source>
        <dbReference type="ARBA" id="ARBA00022840"/>
    </source>
</evidence>
<dbReference type="KEGG" id="ccal:108623911"/>
<dbReference type="GO" id="GO:0005524">
    <property type="term" value="F:ATP binding"/>
    <property type="evidence" value="ECO:0007669"/>
    <property type="project" value="UniProtKB-KW"/>
</dbReference>
<evidence type="ECO:0000313" key="9">
    <source>
        <dbReference type="Proteomes" id="UP000694925"/>
    </source>
</evidence>
<dbReference type="InterPro" id="IPR014001">
    <property type="entry name" value="Helicase_ATP-bd"/>
</dbReference>